<accession>A0A3N4QB36</accession>
<evidence type="ECO:0000313" key="1">
    <source>
        <dbReference type="EMBL" id="RPE13197.1"/>
    </source>
</evidence>
<dbReference type="RefSeq" id="WP_123845716.1">
    <property type="nucleotide sequence ID" value="NZ_RPDH01000001.1"/>
</dbReference>
<protein>
    <submittedName>
        <fullName evidence="1">Uncharacterized protein</fullName>
    </submittedName>
</protein>
<dbReference type="AlphaFoldDB" id="A0A3N4QB36"/>
<name>A0A3N4QB36_9BACT</name>
<organism evidence="1 2">
    <name type="scientific">Chitinophaga lutea</name>
    <dbReference type="NCBI Taxonomy" id="2488634"/>
    <lineage>
        <taxon>Bacteria</taxon>
        <taxon>Pseudomonadati</taxon>
        <taxon>Bacteroidota</taxon>
        <taxon>Chitinophagia</taxon>
        <taxon>Chitinophagales</taxon>
        <taxon>Chitinophagaceae</taxon>
        <taxon>Chitinophaga</taxon>
    </lineage>
</organism>
<keyword evidence="2" id="KW-1185">Reference proteome</keyword>
<reference evidence="1 2" key="1">
    <citation type="submission" date="2018-11" db="EMBL/GenBank/DDBJ databases">
        <title>Chitinophaga lutea sp.nov., isolate from arsenic contaminated soil.</title>
        <authorList>
            <person name="Zong Y."/>
        </authorList>
    </citation>
    <scope>NUCLEOTIDE SEQUENCE [LARGE SCALE GENOMIC DNA]</scope>
    <source>
        <strain evidence="1 2">ZY74</strain>
    </source>
</reference>
<dbReference type="OrthoDB" id="687199at2"/>
<proteinExistence type="predicted"/>
<sequence length="155" mass="17661">MNVNLISRDILPAIYRKMRPSPESDDTDIVFRHGCHFVNDAMIAAAVHTWYRLHVETYCIISNVTIDVTITPTSLITNGPPPSTIQFVKWLRHLKECLDIDLIDSRRYTTNDEVRFVTYLDDILYEAMWCVISSLPAYTTASNGTTTGNTTTFIL</sequence>
<gene>
    <name evidence="1" type="ORF">EGT74_06605</name>
</gene>
<dbReference type="EMBL" id="RPDH01000001">
    <property type="protein sequence ID" value="RPE13197.1"/>
    <property type="molecule type" value="Genomic_DNA"/>
</dbReference>
<comment type="caution">
    <text evidence="1">The sequence shown here is derived from an EMBL/GenBank/DDBJ whole genome shotgun (WGS) entry which is preliminary data.</text>
</comment>
<dbReference type="Proteomes" id="UP000278351">
    <property type="component" value="Unassembled WGS sequence"/>
</dbReference>
<evidence type="ECO:0000313" key="2">
    <source>
        <dbReference type="Proteomes" id="UP000278351"/>
    </source>
</evidence>